<gene>
    <name evidence="2" type="ORF">SAMN04488561_6136</name>
</gene>
<dbReference type="AlphaFoldDB" id="A0A1H5PVV8"/>
<dbReference type="OrthoDB" id="4936366at2"/>
<evidence type="ECO:0000313" key="3">
    <source>
        <dbReference type="Proteomes" id="UP000181980"/>
    </source>
</evidence>
<dbReference type="EMBL" id="FNUC01000004">
    <property type="protein sequence ID" value="SEF17946.1"/>
    <property type="molecule type" value="Genomic_DNA"/>
</dbReference>
<protein>
    <submittedName>
        <fullName evidence="2">Uncharacterized protein</fullName>
    </submittedName>
</protein>
<name>A0A1H5PVV8_9ACTN</name>
<keyword evidence="3" id="KW-1185">Reference proteome</keyword>
<accession>A0A1H5PVV8</accession>
<dbReference type="STRING" id="561176.SAMN04488561_6136"/>
<sequence>MTMFNHDEVPVTSLLAAWLERPVPASAREPDPAPGTSRAEATTGELPPPGVEAVVDALTADRPDPEDVVHGLTVFAWERAATAGDLTCLLDELDELWDVLEASVGAPLPRLTARHRLVDAWVDAVAAERGSPGIDPLSGLHTAGYLYGRVHELDRLSGIEPSALVLLAMRWDPADGPWRRIARVLQAASALRSRVRPDATLSIVGTTMALALVPDDARARVERISLTKAVETGELSTAHVRVDVFAVPDSRARLPELVTGLLGGASVDHEIRPPRFRHSGSGSLD</sequence>
<evidence type="ECO:0000256" key="1">
    <source>
        <dbReference type="SAM" id="MobiDB-lite"/>
    </source>
</evidence>
<feature type="region of interest" description="Disordered" evidence="1">
    <location>
        <begin position="23"/>
        <end position="50"/>
    </location>
</feature>
<reference evidence="3" key="1">
    <citation type="submission" date="2016-10" db="EMBL/GenBank/DDBJ databases">
        <authorList>
            <person name="Varghese N."/>
            <person name="Submissions S."/>
        </authorList>
    </citation>
    <scope>NUCLEOTIDE SEQUENCE [LARGE SCALE GENOMIC DNA]</scope>
    <source>
        <strain evidence="3">DSM 45237</strain>
    </source>
</reference>
<proteinExistence type="predicted"/>
<organism evidence="2 3">
    <name type="scientific">Jiangella alba</name>
    <dbReference type="NCBI Taxonomy" id="561176"/>
    <lineage>
        <taxon>Bacteria</taxon>
        <taxon>Bacillati</taxon>
        <taxon>Actinomycetota</taxon>
        <taxon>Actinomycetes</taxon>
        <taxon>Jiangellales</taxon>
        <taxon>Jiangellaceae</taxon>
        <taxon>Jiangella</taxon>
    </lineage>
</organism>
<dbReference type="RefSeq" id="WP_069114314.1">
    <property type="nucleotide sequence ID" value="NZ_FNUC01000004.1"/>
</dbReference>
<dbReference type="Proteomes" id="UP000181980">
    <property type="component" value="Unassembled WGS sequence"/>
</dbReference>
<evidence type="ECO:0000313" key="2">
    <source>
        <dbReference type="EMBL" id="SEF17946.1"/>
    </source>
</evidence>